<accession>A0A6C0H5M5</accession>
<dbReference type="EMBL" id="MN739883">
    <property type="protein sequence ID" value="QHT75861.1"/>
    <property type="molecule type" value="Genomic_DNA"/>
</dbReference>
<evidence type="ECO:0000313" key="1">
    <source>
        <dbReference type="EMBL" id="QHT75861.1"/>
    </source>
</evidence>
<organism evidence="1">
    <name type="scientific">viral metagenome</name>
    <dbReference type="NCBI Taxonomy" id="1070528"/>
    <lineage>
        <taxon>unclassified sequences</taxon>
        <taxon>metagenomes</taxon>
        <taxon>organismal metagenomes</taxon>
    </lineage>
</organism>
<dbReference type="AlphaFoldDB" id="A0A6C0H5M5"/>
<protein>
    <submittedName>
        <fullName evidence="1">Uncharacterized protein</fullName>
    </submittedName>
</protein>
<reference evidence="1" key="1">
    <citation type="journal article" date="2020" name="Nature">
        <title>Giant virus diversity and host interactions through global metagenomics.</title>
        <authorList>
            <person name="Schulz F."/>
            <person name="Roux S."/>
            <person name="Paez-Espino D."/>
            <person name="Jungbluth S."/>
            <person name="Walsh D.A."/>
            <person name="Denef V.J."/>
            <person name="McMahon K.D."/>
            <person name="Konstantinidis K.T."/>
            <person name="Eloe-Fadrosh E.A."/>
            <person name="Kyrpides N.C."/>
            <person name="Woyke T."/>
        </authorList>
    </citation>
    <scope>NUCLEOTIDE SEQUENCE</scope>
    <source>
        <strain evidence="1">GVMAG-M-3300023179-71</strain>
    </source>
</reference>
<sequence length="118" mass="13390">MNNDKNNSSLKEDIIELSMIVLGIKKISEINLNKIVLNNNLPVQKKLAATILLKNNNNSLVDDDGIELSMSVLGIEDINNLNLNNLISKNNSLYQEKLSTIILLKQKNKNKKRKYEEL</sequence>
<proteinExistence type="predicted"/>
<name>A0A6C0H5M5_9ZZZZ</name>